<feature type="domain" description="DDT" evidence="9">
    <location>
        <begin position="1"/>
        <end position="55"/>
    </location>
</feature>
<reference evidence="10" key="1">
    <citation type="submission" date="2021-02" db="EMBL/GenBank/DDBJ databases">
        <authorList>
            <person name="Nowell W R."/>
        </authorList>
    </citation>
    <scope>NUCLEOTIDE SEQUENCE</scope>
</reference>
<evidence type="ECO:0000256" key="6">
    <source>
        <dbReference type="PROSITE-ProRule" id="PRU00146"/>
    </source>
</evidence>
<keyword evidence="4" id="KW-0862">Zinc</keyword>
<evidence type="ECO:0000259" key="9">
    <source>
        <dbReference type="PROSITE" id="PS50827"/>
    </source>
</evidence>
<dbReference type="Proteomes" id="UP000663874">
    <property type="component" value="Unassembled WGS sequence"/>
</dbReference>
<keyword evidence="5" id="KW-0539">Nucleus</keyword>
<evidence type="ECO:0000256" key="5">
    <source>
        <dbReference type="ARBA" id="ARBA00023242"/>
    </source>
</evidence>
<dbReference type="EMBL" id="CAJOBE010003687">
    <property type="protein sequence ID" value="CAF3895308.1"/>
    <property type="molecule type" value="Genomic_DNA"/>
</dbReference>
<organism evidence="10 11">
    <name type="scientific">Rotaria sordida</name>
    <dbReference type="NCBI Taxonomy" id="392033"/>
    <lineage>
        <taxon>Eukaryota</taxon>
        <taxon>Metazoa</taxon>
        <taxon>Spiralia</taxon>
        <taxon>Gnathifera</taxon>
        <taxon>Rotifera</taxon>
        <taxon>Eurotatoria</taxon>
        <taxon>Bdelloidea</taxon>
        <taxon>Philodinida</taxon>
        <taxon>Philodinidae</taxon>
        <taxon>Rotaria</taxon>
    </lineage>
</organism>
<name>A0A819H300_9BILA</name>
<dbReference type="Pfam" id="PF02791">
    <property type="entry name" value="DDT"/>
    <property type="match status" value="1"/>
</dbReference>
<feature type="region of interest" description="Disordered" evidence="7">
    <location>
        <begin position="533"/>
        <end position="651"/>
    </location>
</feature>
<dbReference type="InterPro" id="IPR019786">
    <property type="entry name" value="Zinc_finger_PHD-type_CS"/>
</dbReference>
<dbReference type="SMART" id="SM00249">
    <property type="entry name" value="PHD"/>
    <property type="match status" value="1"/>
</dbReference>
<comment type="subcellular location">
    <subcellularLocation>
        <location evidence="1">Nucleus</location>
    </subcellularLocation>
</comment>
<dbReference type="GO" id="GO:0008270">
    <property type="term" value="F:zinc ion binding"/>
    <property type="evidence" value="ECO:0007669"/>
    <property type="project" value="UniProtKB-KW"/>
</dbReference>
<dbReference type="InterPro" id="IPR011011">
    <property type="entry name" value="Znf_FYVE_PHD"/>
</dbReference>
<dbReference type="GO" id="GO:0006357">
    <property type="term" value="P:regulation of transcription by RNA polymerase II"/>
    <property type="evidence" value="ECO:0007669"/>
    <property type="project" value="InterPro"/>
</dbReference>
<dbReference type="InterPro" id="IPR001965">
    <property type="entry name" value="Znf_PHD"/>
</dbReference>
<feature type="domain" description="PHD-type" evidence="8">
    <location>
        <begin position="145"/>
        <end position="192"/>
    </location>
</feature>
<dbReference type="PANTHER" id="PTHR45975">
    <property type="entry name" value="NUCLEOSOME-REMODELING FACTOR SUBUNIT BPTF"/>
    <property type="match status" value="1"/>
</dbReference>
<evidence type="ECO:0000313" key="10">
    <source>
        <dbReference type="EMBL" id="CAF3895308.1"/>
    </source>
</evidence>
<dbReference type="PROSITE" id="PS50016">
    <property type="entry name" value="ZF_PHD_2"/>
    <property type="match status" value="1"/>
</dbReference>
<evidence type="ECO:0000256" key="7">
    <source>
        <dbReference type="SAM" id="MobiDB-lite"/>
    </source>
</evidence>
<feature type="region of interest" description="Disordered" evidence="7">
    <location>
        <begin position="753"/>
        <end position="776"/>
    </location>
</feature>
<sequence>MIDEFLRHFSSILRLSPFLFEHFCTSIIQSIDINNILFSQIHICLLRLLIKQDDDDNITYASETDIKGIIDLSFVTIDYITWPYILQLYVISHPQLKIFTSIVKDYPFNINIQEKIDLLSALCDVALTTKTIRREFDDTKPKQHDDNCRQCQKRGDLLCCDRCEATYHLACLNPPLTSVPTVEWFCPVCVQYQVHGVTDCIPPRENRPFYLRHRCIVYRLQKRYNDIARCMKITVDLQATSIPLDRSPSVTNIMSTTIDYIPILDDQKSLSMFTDGLIPYHFKELITSNIDYEHLIDIIKLKIKSNENIFIMHGQIDGIVDNDNDEKDRKSFVKKREFFFHSTNNYNYSSKINGQNHYTNELPVSNNLISMSRFNPSNRSLLEERLRRIHNIYNETKVTLKRLNENDIDETIWQRYEQYQTMNRFPSHNRSNTYSTNNNNNNRSYPTTNTSYPRSNYYRDYYTGNNYEDEDGMLLDNEYDDFESNRVYRGTTRGRPRGRAGRGSHHGHPPRGVNHLTTGSFQSNQRLIQPKIESPKLNEQQQQQQQPIRNKRKPVKLKSVTVTTTTTTEEKPKRPGKVLRSGRISRKPRRDSETDFGSDNSDDSGAKDKETGSDDDDEEFDLTQLGLGFGNSSTIVTKGRDGSSSSSSNDSLTVTNLSLTNFAAFAQSQLLATNLANGLLKTNDELSNDSDFSIDGFETDESDDILSQKTKINSGNTDDEDLDDFTYSQTMLSLIKSMQPNHVKIDLDLVPQNKNVNSNKVPSTVILDNDDDDEEPGEIIDDLYEQKQTSFQPFNYEPINENEILSNKKFKRPADDEDIYEPNRPTKSSKVKTPKRPGAQQTNKSLSYPFPKKT</sequence>
<accession>A0A819H300</accession>
<dbReference type="InterPro" id="IPR013083">
    <property type="entry name" value="Znf_RING/FYVE/PHD"/>
</dbReference>
<evidence type="ECO:0000313" key="11">
    <source>
        <dbReference type="Proteomes" id="UP000663874"/>
    </source>
</evidence>
<dbReference type="SUPFAM" id="SSF57903">
    <property type="entry name" value="FYVE/PHD zinc finger"/>
    <property type="match status" value="1"/>
</dbReference>
<feature type="region of interest" description="Disordered" evidence="7">
    <location>
        <begin position="425"/>
        <end position="456"/>
    </location>
</feature>
<dbReference type="PROSITE" id="PS50827">
    <property type="entry name" value="DDT"/>
    <property type="match status" value="1"/>
</dbReference>
<dbReference type="Gene3D" id="3.30.40.10">
    <property type="entry name" value="Zinc/RING finger domain, C3HC4 (zinc finger)"/>
    <property type="match status" value="1"/>
</dbReference>
<gene>
    <name evidence="10" type="ORF">FNK824_LOCUS20279</name>
</gene>
<dbReference type="AlphaFoldDB" id="A0A819H300"/>
<evidence type="ECO:0008006" key="12">
    <source>
        <dbReference type="Google" id="ProtNLM"/>
    </source>
</evidence>
<dbReference type="PROSITE" id="PS01359">
    <property type="entry name" value="ZF_PHD_1"/>
    <property type="match status" value="1"/>
</dbReference>
<feature type="region of interest" description="Disordered" evidence="7">
    <location>
        <begin position="797"/>
        <end position="854"/>
    </location>
</feature>
<dbReference type="InterPro" id="IPR028942">
    <property type="entry name" value="WHIM1_dom"/>
</dbReference>
<dbReference type="Pfam" id="PF15612">
    <property type="entry name" value="WHIM1"/>
    <property type="match status" value="1"/>
</dbReference>
<dbReference type="CDD" id="cd15559">
    <property type="entry name" value="PHD1_BPTF"/>
    <property type="match status" value="1"/>
</dbReference>
<dbReference type="InterPro" id="IPR018501">
    <property type="entry name" value="DDT_dom"/>
</dbReference>
<protein>
    <recommendedName>
        <fullName evidence="12">PHD-type domain-containing protein</fullName>
    </recommendedName>
</protein>
<feature type="compositionally biased region" description="Basic residues" evidence="7">
    <location>
        <begin position="492"/>
        <end position="509"/>
    </location>
</feature>
<dbReference type="GO" id="GO:0016589">
    <property type="term" value="C:NURF complex"/>
    <property type="evidence" value="ECO:0007669"/>
    <property type="project" value="InterPro"/>
</dbReference>
<dbReference type="PANTHER" id="PTHR45975:SF2">
    <property type="entry name" value="NUCLEOSOME-REMODELING FACTOR SUBUNIT BPTF"/>
    <property type="match status" value="1"/>
</dbReference>
<keyword evidence="2" id="KW-0479">Metal-binding</keyword>
<evidence type="ECO:0000256" key="1">
    <source>
        <dbReference type="ARBA" id="ARBA00004123"/>
    </source>
</evidence>
<keyword evidence="3 6" id="KW-0863">Zinc-finger</keyword>
<feature type="compositionally biased region" description="Polar residues" evidence="7">
    <location>
        <begin position="753"/>
        <end position="762"/>
    </location>
</feature>
<evidence type="ECO:0000256" key="2">
    <source>
        <dbReference type="ARBA" id="ARBA00022723"/>
    </source>
</evidence>
<proteinExistence type="predicted"/>
<feature type="region of interest" description="Disordered" evidence="7">
    <location>
        <begin position="485"/>
        <end position="520"/>
    </location>
</feature>
<comment type="caution">
    <text evidence="10">The sequence shown here is derived from an EMBL/GenBank/DDBJ whole genome shotgun (WGS) entry which is preliminary data.</text>
</comment>
<evidence type="ECO:0000259" key="8">
    <source>
        <dbReference type="PROSITE" id="PS50016"/>
    </source>
</evidence>
<dbReference type="GO" id="GO:0000978">
    <property type="term" value="F:RNA polymerase II cis-regulatory region sequence-specific DNA binding"/>
    <property type="evidence" value="ECO:0007669"/>
    <property type="project" value="TreeGrafter"/>
</dbReference>
<dbReference type="InterPro" id="IPR038028">
    <property type="entry name" value="BPTF"/>
</dbReference>
<evidence type="ECO:0000256" key="3">
    <source>
        <dbReference type="ARBA" id="ARBA00022771"/>
    </source>
</evidence>
<evidence type="ECO:0000256" key="4">
    <source>
        <dbReference type="ARBA" id="ARBA00022833"/>
    </source>
</evidence>
<dbReference type="Pfam" id="PF00628">
    <property type="entry name" value="PHD"/>
    <property type="match status" value="1"/>
</dbReference>
<feature type="compositionally biased region" description="Low complexity" evidence="7">
    <location>
        <begin position="429"/>
        <end position="452"/>
    </location>
</feature>
<dbReference type="InterPro" id="IPR019787">
    <property type="entry name" value="Znf_PHD-finger"/>
</dbReference>